<proteinExistence type="predicted"/>
<evidence type="ECO:0000313" key="1">
    <source>
        <dbReference type="EMBL" id="SDM63885.1"/>
    </source>
</evidence>
<keyword evidence="2" id="KW-1185">Reference proteome</keyword>
<sequence>MLGIDLVAGYLLAWVLRRGQHASEQAGTEVDRVVDTRLRRLFELVAGRPDTASALERVVEEAESGRRQPTDRTRASVEAVLEQVAGQDGAFAAVLAEALADVADALAQQRDIGTVQGSTFHGPTAAQFGDHNTMRNTFGS</sequence>
<dbReference type="Proteomes" id="UP000199341">
    <property type="component" value="Unassembled WGS sequence"/>
</dbReference>
<name>A0A1G9UWA2_9ACTN</name>
<dbReference type="EMBL" id="FNIE01000001">
    <property type="protein sequence ID" value="SDM63885.1"/>
    <property type="molecule type" value="Genomic_DNA"/>
</dbReference>
<evidence type="ECO:0000313" key="2">
    <source>
        <dbReference type="Proteomes" id="UP000199341"/>
    </source>
</evidence>
<accession>A0A1G9UWA2</accession>
<reference evidence="1 2" key="1">
    <citation type="submission" date="2016-10" db="EMBL/GenBank/DDBJ databases">
        <authorList>
            <person name="de Groot N.N."/>
        </authorList>
    </citation>
    <scope>NUCLEOTIDE SEQUENCE [LARGE SCALE GENOMIC DNA]</scope>
    <source>
        <strain evidence="1 2">CGMCC 4.2022</strain>
    </source>
</reference>
<protein>
    <recommendedName>
        <fullName evidence="3">Chromosome partitioning protein</fullName>
    </recommendedName>
</protein>
<organism evidence="1 2">
    <name type="scientific">Actinacidiphila guanduensis</name>
    <dbReference type="NCBI Taxonomy" id="310781"/>
    <lineage>
        <taxon>Bacteria</taxon>
        <taxon>Bacillati</taxon>
        <taxon>Actinomycetota</taxon>
        <taxon>Actinomycetes</taxon>
        <taxon>Kitasatosporales</taxon>
        <taxon>Streptomycetaceae</taxon>
        <taxon>Actinacidiphila</taxon>
    </lineage>
</organism>
<dbReference type="RefSeq" id="WP_093782135.1">
    <property type="nucleotide sequence ID" value="NZ_FNIE01000001.1"/>
</dbReference>
<dbReference type="AlphaFoldDB" id="A0A1G9UWA2"/>
<evidence type="ECO:0008006" key="3">
    <source>
        <dbReference type="Google" id="ProtNLM"/>
    </source>
</evidence>
<gene>
    <name evidence="1" type="ORF">SAMN05216259_10111</name>
</gene>
<dbReference type="OrthoDB" id="3544267at2"/>